<sequence>MAAIIYVTAALAILFYGFYRRLFPRPYPGIPYNEVAATRISGDKPGMLEAFQRHGEFNVYRNGLTRKLKYPLIQMFTSPLMAPFLYLDDPREMEDILLRRNKEFDRSPITSVIIGTIMPHSTIVKQTGPHFKAQRKPWMDVMAPDFLRRVVAPSLYGAGMELVELWKAKAAKANGTEVDILHDFDTAALDAIWVAILGESLGGLQDQISSVSGTNREKDAQRGGEVASGLDMQNTLSFMNQAALGWRTFKFPPLQLWLLKKGKEYRRFDDLKNKQIERIMRNSIKKFQDAIENGTEAPDSCAMDLVLRREVQAAHKAGVPLGDLSKDIELRDEVFLLLWAGHDTTSNTLSWWIKYMARFQDAQEKLRSALRDAFPGTGLPTVNEILDSDIPYLDGAIEEAMRLAGTATTARQATVDTEVLGKRVPKGTNIVFNNVLHYRPVPVPEDIRSPTSRVAYEKRGSPGLDGPAGENLSDFVPERWLNTSEDGHKEFDAYAIPRLGFGDGPRGCFGRKLAMHELRIMITLTTLSFKMLPLPQELDNMNAVETMFRKPRGCHARFQIL</sequence>
<keyword evidence="5 7" id="KW-0408">Iron</keyword>
<keyword evidence="7" id="KW-0560">Oxidoreductase</keyword>
<evidence type="ECO:0000256" key="4">
    <source>
        <dbReference type="ARBA" id="ARBA00022723"/>
    </source>
</evidence>
<dbReference type="EMBL" id="JARVKF010000429">
    <property type="protein sequence ID" value="KAK9414298.1"/>
    <property type="molecule type" value="Genomic_DNA"/>
</dbReference>
<dbReference type="Gene3D" id="1.10.630.10">
    <property type="entry name" value="Cytochrome P450"/>
    <property type="match status" value="1"/>
</dbReference>
<name>A0ABR2UIH5_9PEZI</name>
<dbReference type="Pfam" id="PF00067">
    <property type="entry name" value="p450"/>
    <property type="match status" value="2"/>
</dbReference>
<keyword evidence="9" id="KW-1185">Reference proteome</keyword>
<dbReference type="InterPro" id="IPR001128">
    <property type="entry name" value="Cyt_P450"/>
</dbReference>
<dbReference type="PRINTS" id="PR00385">
    <property type="entry name" value="P450"/>
</dbReference>
<dbReference type="PROSITE" id="PS00086">
    <property type="entry name" value="CYTOCHROME_P450"/>
    <property type="match status" value="1"/>
</dbReference>
<dbReference type="PANTHER" id="PTHR24305">
    <property type="entry name" value="CYTOCHROME P450"/>
    <property type="match status" value="1"/>
</dbReference>
<dbReference type="PRINTS" id="PR00465">
    <property type="entry name" value="EP450IV"/>
</dbReference>
<dbReference type="InterPro" id="IPR002403">
    <property type="entry name" value="Cyt_P450_E_grp-IV"/>
</dbReference>
<evidence type="ECO:0000256" key="6">
    <source>
        <dbReference type="ARBA" id="ARBA00023033"/>
    </source>
</evidence>
<accession>A0ABR2UIH5</accession>
<dbReference type="InterPro" id="IPR036396">
    <property type="entry name" value="Cyt_P450_sf"/>
</dbReference>
<keyword evidence="3 7" id="KW-0349">Heme</keyword>
<dbReference type="PANTHER" id="PTHR24305:SF232">
    <property type="entry name" value="P450, PUTATIVE (EUROFUNG)-RELATED"/>
    <property type="match status" value="1"/>
</dbReference>
<comment type="cofactor">
    <cofactor evidence="1">
        <name>heme</name>
        <dbReference type="ChEBI" id="CHEBI:30413"/>
    </cofactor>
</comment>
<comment type="similarity">
    <text evidence="2 7">Belongs to the cytochrome P450 family.</text>
</comment>
<evidence type="ECO:0008006" key="10">
    <source>
        <dbReference type="Google" id="ProtNLM"/>
    </source>
</evidence>
<evidence type="ECO:0000313" key="8">
    <source>
        <dbReference type="EMBL" id="KAK9414298.1"/>
    </source>
</evidence>
<protein>
    <recommendedName>
        <fullName evidence="10">Cytochrome P450</fullName>
    </recommendedName>
</protein>
<dbReference type="SUPFAM" id="SSF48264">
    <property type="entry name" value="Cytochrome P450"/>
    <property type="match status" value="1"/>
</dbReference>
<evidence type="ECO:0000256" key="5">
    <source>
        <dbReference type="ARBA" id="ARBA00023004"/>
    </source>
</evidence>
<evidence type="ECO:0000256" key="2">
    <source>
        <dbReference type="ARBA" id="ARBA00010617"/>
    </source>
</evidence>
<dbReference type="Proteomes" id="UP001408356">
    <property type="component" value="Unassembled WGS sequence"/>
</dbReference>
<dbReference type="InterPro" id="IPR050121">
    <property type="entry name" value="Cytochrome_P450_monoxygenase"/>
</dbReference>
<evidence type="ECO:0000313" key="9">
    <source>
        <dbReference type="Proteomes" id="UP001408356"/>
    </source>
</evidence>
<evidence type="ECO:0000256" key="1">
    <source>
        <dbReference type="ARBA" id="ARBA00001971"/>
    </source>
</evidence>
<evidence type="ECO:0000256" key="3">
    <source>
        <dbReference type="ARBA" id="ARBA00022617"/>
    </source>
</evidence>
<gene>
    <name evidence="8" type="ORF">SUNI508_02397</name>
</gene>
<organism evidence="8 9">
    <name type="scientific">Seiridium unicorne</name>
    <dbReference type="NCBI Taxonomy" id="138068"/>
    <lineage>
        <taxon>Eukaryota</taxon>
        <taxon>Fungi</taxon>
        <taxon>Dikarya</taxon>
        <taxon>Ascomycota</taxon>
        <taxon>Pezizomycotina</taxon>
        <taxon>Sordariomycetes</taxon>
        <taxon>Xylariomycetidae</taxon>
        <taxon>Amphisphaeriales</taxon>
        <taxon>Sporocadaceae</taxon>
        <taxon>Seiridium</taxon>
    </lineage>
</organism>
<proteinExistence type="inferred from homology"/>
<keyword evidence="6 7" id="KW-0503">Monooxygenase</keyword>
<comment type="caution">
    <text evidence="8">The sequence shown here is derived from an EMBL/GenBank/DDBJ whole genome shotgun (WGS) entry which is preliminary data.</text>
</comment>
<evidence type="ECO:0000256" key="7">
    <source>
        <dbReference type="RuleBase" id="RU000461"/>
    </source>
</evidence>
<keyword evidence="4 7" id="KW-0479">Metal-binding</keyword>
<dbReference type="InterPro" id="IPR017972">
    <property type="entry name" value="Cyt_P450_CS"/>
</dbReference>
<reference evidence="8 9" key="1">
    <citation type="journal article" date="2024" name="J. Plant Pathol.">
        <title>Sequence and assembly of the genome of Seiridium unicorne, isolate CBS 538.82, causal agent of cypress canker disease.</title>
        <authorList>
            <person name="Scali E."/>
            <person name="Rocca G.D."/>
            <person name="Danti R."/>
            <person name="Garbelotto M."/>
            <person name="Barberini S."/>
            <person name="Baroncelli R."/>
            <person name="Emiliani G."/>
        </authorList>
    </citation>
    <scope>NUCLEOTIDE SEQUENCE [LARGE SCALE GENOMIC DNA]</scope>
    <source>
        <strain evidence="8 9">BM-138-508</strain>
    </source>
</reference>